<dbReference type="SUPFAM" id="SSF51004">
    <property type="entry name" value="C-terminal (heme d1) domain of cytochrome cd1-nitrite reductase"/>
    <property type="match status" value="1"/>
</dbReference>
<evidence type="ECO:0000313" key="5">
    <source>
        <dbReference type="Proteomes" id="UP000321425"/>
    </source>
</evidence>
<protein>
    <submittedName>
        <fullName evidence="3">6-phosphogluconolactonase</fullName>
    </submittedName>
</protein>
<name>A0A1H7RXT8_9LACT</name>
<dbReference type="Gene3D" id="2.130.10.10">
    <property type="entry name" value="YVTN repeat-like/Quinoprotein amine dehydrogenase"/>
    <property type="match status" value="1"/>
</dbReference>
<proteinExistence type="inferred from homology"/>
<evidence type="ECO:0000313" key="2">
    <source>
        <dbReference type="EMBL" id="GEK88320.1"/>
    </source>
</evidence>
<dbReference type="GO" id="GO:0017057">
    <property type="term" value="F:6-phosphogluconolactonase activity"/>
    <property type="evidence" value="ECO:0007669"/>
    <property type="project" value="TreeGrafter"/>
</dbReference>
<dbReference type="InterPro" id="IPR019405">
    <property type="entry name" value="Lactonase_7-beta_prop"/>
</dbReference>
<evidence type="ECO:0000313" key="4">
    <source>
        <dbReference type="Proteomes" id="UP000198548"/>
    </source>
</evidence>
<evidence type="ECO:0000256" key="1">
    <source>
        <dbReference type="ARBA" id="ARBA00005564"/>
    </source>
</evidence>
<reference evidence="3 4" key="1">
    <citation type="submission" date="2016-10" db="EMBL/GenBank/DDBJ databases">
        <authorList>
            <person name="de Groot N.N."/>
        </authorList>
    </citation>
    <scope>NUCLEOTIDE SEQUENCE [LARGE SCALE GENOMIC DNA]</scope>
    <source>
        <strain evidence="3 4">DSM 19182</strain>
    </source>
</reference>
<dbReference type="GO" id="GO:0005829">
    <property type="term" value="C:cytosol"/>
    <property type="evidence" value="ECO:0007669"/>
    <property type="project" value="TreeGrafter"/>
</dbReference>
<dbReference type="AlphaFoldDB" id="A0A1H7RXT8"/>
<dbReference type="FunFam" id="2.130.10.10:FF:000306">
    <property type="entry name" value="3-carboxymuconate cyclase"/>
    <property type="match status" value="1"/>
</dbReference>
<dbReference type="RefSeq" id="WP_091487134.1">
    <property type="nucleotide sequence ID" value="NZ_BJUX01000002.1"/>
</dbReference>
<keyword evidence="5" id="KW-1185">Reference proteome</keyword>
<evidence type="ECO:0000313" key="3">
    <source>
        <dbReference type="EMBL" id="SEL64926.1"/>
    </source>
</evidence>
<dbReference type="InterPro" id="IPR011048">
    <property type="entry name" value="Haem_d1_sf"/>
</dbReference>
<dbReference type="Proteomes" id="UP000321425">
    <property type="component" value="Unassembled WGS sequence"/>
</dbReference>
<dbReference type="InterPro" id="IPR050282">
    <property type="entry name" value="Cycloisomerase_2"/>
</dbReference>
<dbReference type="OrthoDB" id="9790815at2"/>
<dbReference type="EMBL" id="BJUX01000002">
    <property type="protein sequence ID" value="GEK88320.1"/>
    <property type="molecule type" value="Genomic_DNA"/>
</dbReference>
<reference evidence="2 5" key="2">
    <citation type="submission" date="2019-07" db="EMBL/GenBank/DDBJ databases">
        <title>Whole genome shotgun sequence of Alkalibacterium putridalgicola NBRC 103243.</title>
        <authorList>
            <person name="Hosoyama A."/>
            <person name="Uohara A."/>
            <person name="Ohji S."/>
            <person name="Ichikawa N."/>
        </authorList>
    </citation>
    <scope>NUCLEOTIDE SEQUENCE [LARGE SCALE GENOMIC DNA]</scope>
    <source>
        <strain evidence="2 5">NBRC 103243</strain>
    </source>
</reference>
<dbReference type="EMBL" id="FOBL01000006">
    <property type="protein sequence ID" value="SEL64926.1"/>
    <property type="molecule type" value="Genomic_DNA"/>
</dbReference>
<sequence length="346" mass="38299">MTQKIMLGTYTKRKSNGIYSIELDEQNKQLTGLKEEVNVESPTYLAGNDDYSLLFSIAKSSDGKGGITSYKRSNETDSYIEADSVFEEGAPPCYIAYDQSRNLVYTANYHKGEVCVYTTSDEGDLSLADKHTHSGKSVHENQQSPHAHYFDLTPDGQFLVACDLGTDEVVMYTLDEENKLTVSDVISVSPGTGPRHVVFHPNNRFAYVFGELSSDVIVFSYNNQNGTLSPIQTISSIPKEHESFNGGAAIRVSSDGKFVYASNRGHDSIVIYAVAEDGTLSLINYTPTEGETPRDFNLDPTERFVVVGHQDSDNLTLFERNEQDGTLSLLQKDIFAPEVICVKFQS</sequence>
<dbReference type="PANTHER" id="PTHR30344">
    <property type="entry name" value="6-PHOSPHOGLUCONOLACTONASE-RELATED"/>
    <property type="match status" value="1"/>
</dbReference>
<dbReference type="InterPro" id="IPR015943">
    <property type="entry name" value="WD40/YVTN_repeat-like_dom_sf"/>
</dbReference>
<accession>A0A1H7RXT8</accession>
<gene>
    <name evidence="2" type="ORF">APU01nite_03590</name>
    <name evidence="3" type="ORF">SAMN04488100_10631</name>
</gene>
<dbReference type="STRING" id="426703.SAMN04488100_10631"/>
<comment type="similarity">
    <text evidence="1">Belongs to the cycloisomerase 2 family.</text>
</comment>
<organism evidence="3 4">
    <name type="scientific">Alkalibacterium putridalgicola</name>
    <dbReference type="NCBI Taxonomy" id="426703"/>
    <lineage>
        <taxon>Bacteria</taxon>
        <taxon>Bacillati</taxon>
        <taxon>Bacillota</taxon>
        <taxon>Bacilli</taxon>
        <taxon>Lactobacillales</taxon>
        <taxon>Carnobacteriaceae</taxon>
        <taxon>Alkalibacterium</taxon>
    </lineage>
</organism>
<dbReference type="Proteomes" id="UP000198548">
    <property type="component" value="Unassembled WGS sequence"/>
</dbReference>
<dbReference type="PANTHER" id="PTHR30344:SF1">
    <property type="entry name" value="6-PHOSPHOGLUCONOLACTONASE"/>
    <property type="match status" value="1"/>
</dbReference>
<dbReference type="Pfam" id="PF10282">
    <property type="entry name" value="Lactonase"/>
    <property type="match status" value="1"/>
</dbReference>